<evidence type="ECO:0000256" key="1">
    <source>
        <dbReference type="SAM" id="SignalP"/>
    </source>
</evidence>
<keyword evidence="1" id="KW-0732">Signal</keyword>
<evidence type="ECO:0008006" key="4">
    <source>
        <dbReference type="Google" id="ProtNLM"/>
    </source>
</evidence>
<reference evidence="2 3" key="1">
    <citation type="submission" date="2022-04" db="EMBL/GenBank/DDBJ databases">
        <title>Genome draft of Actinomadura sp. ATCC 31491.</title>
        <authorList>
            <person name="Shi X."/>
            <person name="Du Y."/>
        </authorList>
    </citation>
    <scope>NUCLEOTIDE SEQUENCE [LARGE SCALE GENOMIC DNA]</scope>
    <source>
        <strain evidence="2 3">ATCC 31491</strain>
    </source>
</reference>
<protein>
    <recommendedName>
        <fullName evidence="4">Secreted protein</fullName>
    </recommendedName>
</protein>
<comment type="caution">
    <text evidence="2">The sequence shown here is derived from an EMBL/GenBank/DDBJ whole genome shotgun (WGS) entry which is preliminary data.</text>
</comment>
<name>A0ABT0G5R8_9ACTN</name>
<feature type="signal peptide" evidence="1">
    <location>
        <begin position="1"/>
        <end position="26"/>
    </location>
</feature>
<keyword evidence="3" id="KW-1185">Reference proteome</keyword>
<sequence length="185" mass="20107">MIKKSIMAALATAAALALLPTAPAAAASIEIRPSQPVTLKQADSRFHCATNEVLIGREHRGDENGDTTFRCGQIWIDGVQATVLKLDIWGTKTKESSSNYVAPANSAISGIWHIGDENGDTIYYRALVFWQGKAVQITQQGWSSWMRESNHAWWGGTGEVMTGRQHSGDENGNTRYLPGIVSFSG</sequence>
<dbReference type="EMBL" id="JAKRKC020000002">
    <property type="protein sequence ID" value="MCK2219939.1"/>
    <property type="molecule type" value="Genomic_DNA"/>
</dbReference>
<organism evidence="2 3">
    <name type="scientific">Actinomadura luzonensis</name>
    <dbReference type="NCBI Taxonomy" id="2805427"/>
    <lineage>
        <taxon>Bacteria</taxon>
        <taxon>Bacillati</taxon>
        <taxon>Actinomycetota</taxon>
        <taxon>Actinomycetes</taxon>
        <taxon>Streptosporangiales</taxon>
        <taxon>Thermomonosporaceae</taxon>
        <taxon>Actinomadura</taxon>
    </lineage>
</organism>
<feature type="chain" id="PRO_5046746049" description="Secreted protein" evidence="1">
    <location>
        <begin position="27"/>
        <end position="185"/>
    </location>
</feature>
<proteinExistence type="predicted"/>
<dbReference type="Proteomes" id="UP001317259">
    <property type="component" value="Unassembled WGS sequence"/>
</dbReference>
<accession>A0ABT0G5R8</accession>
<evidence type="ECO:0000313" key="3">
    <source>
        <dbReference type="Proteomes" id="UP001317259"/>
    </source>
</evidence>
<gene>
    <name evidence="2" type="ORF">MF672_040005</name>
</gene>
<dbReference type="RefSeq" id="WP_242377673.1">
    <property type="nucleotide sequence ID" value="NZ_JAKRKC020000002.1"/>
</dbReference>
<evidence type="ECO:0000313" key="2">
    <source>
        <dbReference type="EMBL" id="MCK2219939.1"/>
    </source>
</evidence>